<feature type="coiled-coil region" evidence="3">
    <location>
        <begin position="500"/>
        <end position="527"/>
    </location>
</feature>
<dbReference type="Proteomes" id="UP000237000">
    <property type="component" value="Unassembled WGS sequence"/>
</dbReference>
<dbReference type="PANTHER" id="PTHR32370">
    <property type="entry name" value="OS12G0117600 PROTEIN"/>
    <property type="match status" value="1"/>
</dbReference>
<dbReference type="STRING" id="63057.A0A2P5EPR5"/>
<sequence>MDSREITDRSSWITKTTSSPSDLELCELAAKCANVASILKKGSPQDLSRFLGDIPANPETFELVARFCDGSEVHISAENVFPLSCLAHYLGMTENHSKNNLLKKALIFLEQKVLPSWNETVKALRTTENILNQAVQIGLVGACLESLIAKALSDPSLLGDPIKKAFVNDDSEADDDEDNDYHHPSARRRLFVLNWQSEDLTTLSLRLYEPLIHEMIKRGVPSKYVVASLVYYVKKWVFPAFKAGENLSVYKRNSQREIIEAVERLLPHENGLIPCTILFEILRSAIYFEASLDCRDGLEFRIGTSLHQATVKDLLILSHGQAREVQYDIECVRRILKHFYGNYSSSHLSGLVSVAVLIEEFLAEIASDIDLKIETFTELAEMSMKVSMGTQRTSDGLYKAIDIYLDTHRHLTQSEREEVCQPLDFHKMSAEACDHAAKNERLPVRVALQVLFVAQLHLRDSIKEVQGSQDGLQLGEEEDDLEVEGEEEEEEVRLVGGGGEERMRAEMERMSSKLEELERECGVIKGQIESDCSVRVVKKKEKKMSLWREMKRKFGCISSDSTSSSVSNCNCHGKKKKKKKVNPK</sequence>
<organism evidence="6 7">
    <name type="scientific">Trema orientale</name>
    <name type="common">Charcoal tree</name>
    <name type="synonym">Celtis orientalis</name>
    <dbReference type="NCBI Taxonomy" id="63057"/>
    <lineage>
        <taxon>Eukaryota</taxon>
        <taxon>Viridiplantae</taxon>
        <taxon>Streptophyta</taxon>
        <taxon>Embryophyta</taxon>
        <taxon>Tracheophyta</taxon>
        <taxon>Spermatophyta</taxon>
        <taxon>Magnoliopsida</taxon>
        <taxon>eudicotyledons</taxon>
        <taxon>Gunneridae</taxon>
        <taxon>Pentapetalae</taxon>
        <taxon>rosids</taxon>
        <taxon>fabids</taxon>
        <taxon>Rosales</taxon>
        <taxon>Cannabaceae</taxon>
        <taxon>Trema</taxon>
    </lineage>
</organism>
<evidence type="ECO:0000259" key="5">
    <source>
        <dbReference type="PROSITE" id="PS51649"/>
    </source>
</evidence>
<reference evidence="7" key="1">
    <citation type="submission" date="2016-06" db="EMBL/GenBank/DDBJ databases">
        <title>Parallel loss of symbiosis genes in relatives of nitrogen-fixing non-legume Parasponia.</title>
        <authorList>
            <person name="Van Velzen R."/>
            <person name="Holmer R."/>
            <person name="Bu F."/>
            <person name="Rutten L."/>
            <person name="Van Zeijl A."/>
            <person name="Liu W."/>
            <person name="Santuari L."/>
            <person name="Cao Q."/>
            <person name="Sharma T."/>
            <person name="Shen D."/>
            <person name="Roswanjaya Y."/>
            <person name="Wardhani T."/>
            <person name="Kalhor M.S."/>
            <person name="Jansen J."/>
            <person name="Van den Hoogen J."/>
            <person name="Gungor B."/>
            <person name="Hartog M."/>
            <person name="Hontelez J."/>
            <person name="Verver J."/>
            <person name="Yang W.-C."/>
            <person name="Schijlen E."/>
            <person name="Repin R."/>
            <person name="Schilthuizen M."/>
            <person name="Schranz E."/>
            <person name="Heidstra R."/>
            <person name="Miyata K."/>
            <person name="Fedorova E."/>
            <person name="Kohlen W."/>
            <person name="Bisseling T."/>
            <person name="Smit S."/>
            <person name="Geurts R."/>
        </authorList>
    </citation>
    <scope>NUCLEOTIDE SEQUENCE [LARGE SCALE GENOMIC DNA]</scope>
    <source>
        <strain evidence="7">cv. RG33-2</strain>
    </source>
</reference>
<evidence type="ECO:0000313" key="7">
    <source>
        <dbReference type="Proteomes" id="UP000237000"/>
    </source>
</evidence>
<evidence type="ECO:0000313" key="6">
    <source>
        <dbReference type="EMBL" id="PON87502.1"/>
    </source>
</evidence>
<evidence type="ECO:0000256" key="4">
    <source>
        <dbReference type="SAM" id="MobiDB-lite"/>
    </source>
</evidence>
<feature type="domain" description="NPH3" evidence="5">
    <location>
        <begin position="194"/>
        <end position="457"/>
    </location>
</feature>
<dbReference type="InterPro" id="IPR027356">
    <property type="entry name" value="NPH3_dom"/>
</dbReference>
<proteinExistence type="inferred from homology"/>
<evidence type="ECO:0000256" key="3">
    <source>
        <dbReference type="SAM" id="Coils"/>
    </source>
</evidence>
<feature type="compositionally biased region" description="Basic residues" evidence="4">
    <location>
        <begin position="572"/>
        <end position="584"/>
    </location>
</feature>
<dbReference type="InParanoid" id="A0A2P5EPR5"/>
<dbReference type="UniPathway" id="UPA00143"/>
<evidence type="ECO:0000256" key="2">
    <source>
        <dbReference type="PROSITE-ProRule" id="PRU00982"/>
    </source>
</evidence>
<dbReference type="InterPro" id="IPR043454">
    <property type="entry name" value="NPH3/RPT2-like"/>
</dbReference>
<dbReference type="FunCoup" id="A0A2P5EPR5">
    <property type="interactions" value="150"/>
</dbReference>
<dbReference type="AlphaFoldDB" id="A0A2P5EPR5"/>
<feature type="region of interest" description="Disordered" evidence="4">
    <location>
        <begin position="557"/>
        <end position="584"/>
    </location>
</feature>
<name>A0A2P5EPR5_TREOI</name>
<protein>
    <submittedName>
        <fullName evidence="6">NPH3 domain containing protein</fullName>
    </submittedName>
</protein>
<dbReference type="PROSITE" id="PS51649">
    <property type="entry name" value="NPH3"/>
    <property type="match status" value="1"/>
</dbReference>
<evidence type="ECO:0000256" key="1">
    <source>
        <dbReference type="ARBA" id="ARBA00022786"/>
    </source>
</evidence>
<comment type="caution">
    <text evidence="6">The sequence shown here is derived from an EMBL/GenBank/DDBJ whole genome shotgun (WGS) entry which is preliminary data.</text>
</comment>
<comment type="similarity">
    <text evidence="2">Belongs to the NPH3 family.</text>
</comment>
<dbReference type="Pfam" id="PF03000">
    <property type="entry name" value="NPH3"/>
    <property type="match status" value="1"/>
</dbReference>
<dbReference type="EMBL" id="JXTC01000116">
    <property type="protein sequence ID" value="PON87502.1"/>
    <property type="molecule type" value="Genomic_DNA"/>
</dbReference>
<dbReference type="OrthoDB" id="1878376at2759"/>
<keyword evidence="7" id="KW-1185">Reference proteome</keyword>
<dbReference type="GO" id="GO:0016567">
    <property type="term" value="P:protein ubiquitination"/>
    <property type="evidence" value="ECO:0007669"/>
    <property type="project" value="UniProtKB-UniPathway"/>
</dbReference>
<keyword evidence="1" id="KW-0833">Ubl conjugation pathway</keyword>
<feature type="compositionally biased region" description="Low complexity" evidence="4">
    <location>
        <begin position="558"/>
        <end position="567"/>
    </location>
</feature>
<gene>
    <name evidence="6" type="ORF">TorRG33x02_166800</name>
</gene>
<keyword evidence="3" id="KW-0175">Coiled coil</keyword>
<accession>A0A2P5EPR5</accession>